<accession>A0A7R8V0I0</accession>
<dbReference type="EMBL" id="LR899013">
    <property type="protein sequence ID" value="CAD7089861.1"/>
    <property type="molecule type" value="Genomic_DNA"/>
</dbReference>
<dbReference type="Proteomes" id="UP000594454">
    <property type="component" value="Chromosome 5"/>
</dbReference>
<dbReference type="OrthoDB" id="1939479at2759"/>
<keyword evidence="3" id="KW-1185">Reference proteome</keyword>
<evidence type="ECO:0000256" key="1">
    <source>
        <dbReference type="SAM" id="MobiDB-lite"/>
    </source>
</evidence>
<evidence type="ECO:0000313" key="2">
    <source>
        <dbReference type="EMBL" id="CAD7089861.1"/>
    </source>
</evidence>
<feature type="region of interest" description="Disordered" evidence="1">
    <location>
        <begin position="282"/>
        <end position="304"/>
    </location>
</feature>
<name>A0A7R8V0I0_HERIL</name>
<gene>
    <name evidence="2" type="ORF">HERILL_LOCUS12386</name>
</gene>
<feature type="region of interest" description="Disordered" evidence="1">
    <location>
        <begin position="164"/>
        <end position="184"/>
    </location>
</feature>
<dbReference type="AlphaFoldDB" id="A0A7R8V0I0"/>
<feature type="compositionally biased region" description="Polar residues" evidence="1">
    <location>
        <begin position="201"/>
        <end position="210"/>
    </location>
</feature>
<protein>
    <submittedName>
        <fullName evidence="2">Uncharacterized protein</fullName>
    </submittedName>
</protein>
<dbReference type="InParanoid" id="A0A7R8V0I0"/>
<feature type="compositionally biased region" description="Low complexity" evidence="1">
    <location>
        <begin position="283"/>
        <end position="296"/>
    </location>
</feature>
<sequence length="556" mass="63056">MSGGGPFDIFGRIKDILRGFTTLSKDNSLKRRATDESSHPPMTKYRRVSNVFPQVIAKPLEEDSIFTHPASVDLSANMTDRKSSQHSRLNNSNSKSNISNPNLNSYAEIEYSDDDDDVIFKNPRHRTVVNSTPSTTGLENFKKHQLNAIFPDHIPVIVRNTRPRTLNTSKNNSRTSKPVLNGNISDIPPLVRAFNNSRDVSLTKSDSSGDTWHKRLSARPSRESTKCIPPLIDTRTGRLAAPSITIDRAADFGSSRTYVNGIDYPNETKITNGIVADSYSRVSSISQQQSHPSQTQRKVRNSSAEKAFGIRDRNTYMELLKRIAPALYKSNDSERDRQQLGQLADARNAKSANQRTVVTVELLDDENDETQQKDIIDLSNDDIQMISACQKIQSSTKNERKVGLPAVEPVNSLKDRLESTPALQPDWLEKFSSVYKERSRLNKQHIIEAEENARKFSKDTEQQEKLLVDKLRNCMVHQETIILDESEEEEEEEFPEFTEEQHSIVKRALYRGSQDEVLISKFNMNITRRDIYTLRVFTEETLGTIAGNSLLINGWR</sequence>
<organism evidence="2 3">
    <name type="scientific">Hermetia illucens</name>
    <name type="common">Black soldier fly</name>
    <dbReference type="NCBI Taxonomy" id="343691"/>
    <lineage>
        <taxon>Eukaryota</taxon>
        <taxon>Metazoa</taxon>
        <taxon>Ecdysozoa</taxon>
        <taxon>Arthropoda</taxon>
        <taxon>Hexapoda</taxon>
        <taxon>Insecta</taxon>
        <taxon>Pterygota</taxon>
        <taxon>Neoptera</taxon>
        <taxon>Endopterygota</taxon>
        <taxon>Diptera</taxon>
        <taxon>Brachycera</taxon>
        <taxon>Stratiomyomorpha</taxon>
        <taxon>Stratiomyidae</taxon>
        <taxon>Hermetiinae</taxon>
        <taxon>Hermetia</taxon>
    </lineage>
</organism>
<reference evidence="2 3" key="1">
    <citation type="submission" date="2020-11" db="EMBL/GenBank/DDBJ databases">
        <authorList>
            <person name="Wallbank WR R."/>
            <person name="Pardo Diaz C."/>
            <person name="Kozak K."/>
            <person name="Martin S."/>
            <person name="Jiggins C."/>
            <person name="Moest M."/>
            <person name="Warren A I."/>
            <person name="Generalovic N T."/>
            <person name="Byers J.R.P. K."/>
            <person name="Montejo-Kovacevich G."/>
            <person name="Yen C E."/>
        </authorList>
    </citation>
    <scope>NUCLEOTIDE SEQUENCE [LARGE SCALE GENOMIC DNA]</scope>
</reference>
<feature type="region of interest" description="Disordered" evidence="1">
    <location>
        <begin position="76"/>
        <end position="102"/>
    </location>
</feature>
<feature type="compositionally biased region" description="Low complexity" evidence="1">
    <location>
        <begin position="87"/>
        <end position="102"/>
    </location>
</feature>
<proteinExistence type="predicted"/>
<feature type="region of interest" description="Disordered" evidence="1">
    <location>
        <begin position="331"/>
        <end position="351"/>
    </location>
</feature>
<feature type="region of interest" description="Disordered" evidence="1">
    <location>
        <begin position="201"/>
        <end position="226"/>
    </location>
</feature>
<evidence type="ECO:0000313" key="3">
    <source>
        <dbReference type="Proteomes" id="UP000594454"/>
    </source>
</evidence>